<feature type="transmembrane region" description="Helical" evidence="5">
    <location>
        <begin position="168"/>
        <end position="192"/>
    </location>
</feature>
<protein>
    <recommendedName>
        <fullName evidence="8">RTA1-domain-containing protein</fullName>
    </recommendedName>
</protein>
<dbReference type="PANTHER" id="PTHR31465:SF17">
    <property type="entry name" value="DOMAIN PROTEIN, PUTATIVE (AFU_ORTHOLOGUE AFUA_5G09900)-RELATED"/>
    <property type="match status" value="1"/>
</dbReference>
<proteinExistence type="predicted"/>
<keyword evidence="7" id="KW-1185">Reference proteome</keyword>
<keyword evidence="3 5" id="KW-1133">Transmembrane helix</keyword>
<evidence type="ECO:0000256" key="1">
    <source>
        <dbReference type="ARBA" id="ARBA00004141"/>
    </source>
</evidence>
<evidence type="ECO:0000313" key="6">
    <source>
        <dbReference type="EMBL" id="KAG4421580.1"/>
    </source>
</evidence>
<dbReference type="GO" id="GO:0016020">
    <property type="term" value="C:membrane"/>
    <property type="evidence" value="ECO:0007669"/>
    <property type="project" value="UniProtKB-SubCell"/>
</dbReference>
<sequence length="296" mass="33160">MNNSHLFNTGDGPFGPVVNGTQIVFFEYRPNKAAGYSFVVLFGLLTLAHLIYIFWKRAWFFIPFFLGGISETFGYYGRALASDEPEKVGPFILQNLLILTATPFLAASIYMSFGRIILALDAQRHSILNIRWMTKIYVLVDFACIVSQFIGAVIPASGDPVAQKQSKIILLAGLITQLVALSLFIFTCWHAHVRIKQNPSDILLKGVISKWKIHFIALEAVTGLMIVRSLVRTIEYLQGEGGYIIMHEVFLYVFDAALMAIVMGIFLVVYPGKLVREARRLKSEQDGNFLLGSAER</sequence>
<feature type="transmembrane region" description="Helical" evidence="5">
    <location>
        <begin position="59"/>
        <end position="76"/>
    </location>
</feature>
<feature type="transmembrane region" description="Helical" evidence="5">
    <location>
        <begin position="251"/>
        <end position="270"/>
    </location>
</feature>
<keyword evidence="4 5" id="KW-0472">Membrane</keyword>
<organism evidence="6 7">
    <name type="scientific">Cadophora malorum</name>
    <dbReference type="NCBI Taxonomy" id="108018"/>
    <lineage>
        <taxon>Eukaryota</taxon>
        <taxon>Fungi</taxon>
        <taxon>Dikarya</taxon>
        <taxon>Ascomycota</taxon>
        <taxon>Pezizomycotina</taxon>
        <taxon>Leotiomycetes</taxon>
        <taxon>Helotiales</taxon>
        <taxon>Ploettnerulaceae</taxon>
        <taxon>Cadophora</taxon>
    </lineage>
</organism>
<name>A0A8H7TLS4_9HELO</name>
<dbReference type="InterPro" id="IPR007568">
    <property type="entry name" value="RTA1"/>
</dbReference>
<dbReference type="OrthoDB" id="3358017at2759"/>
<accession>A0A8H7TLS4</accession>
<gene>
    <name evidence="6" type="ORF">IFR04_005307</name>
</gene>
<feature type="transmembrane region" description="Helical" evidence="5">
    <location>
        <begin position="138"/>
        <end position="156"/>
    </location>
</feature>
<feature type="transmembrane region" description="Helical" evidence="5">
    <location>
        <begin position="96"/>
        <end position="118"/>
    </location>
</feature>
<keyword evidence="2 5" id="KW-0812">Transmembrane</keyword>
<evidence type="ECO:0000256" key="3">
    <source>
        <dbReference type="ARBA" id="ARBA00022989"/>
    </source>
</evidence>
<evidence type="ECO:0000313" key="7">
    <source>
        <dbReference type="Proteomes" id="UP000664132"/>
    </source>
</evidence>
<dbReference type="EMBL" id="JAFJYH010000063">
    <property type="protein sequence ID" value="KAG4421580.1"/>
    <property type="molecule type" value="Genomic_DNA"/>
</dbReference>
<feature type="transmembrane region" description="Helical" evidence="5">
    <location>
        <begin position="33"/>
        <end position="52"/>
    </location>
</feature>
<feature type="transmembrane region" description="Helical" evidence="5">
    <location>
        <begin position="213"/>
        <end position="231"/>
    </location>
</feature>
<evidence type="ECO:0000256" key="5">
    <source>
        <dbReference type="SAM" id="Phobius"/>
    </source>
</evidence>
<comment type="caution">
    <text evidence="6">The sequence shown here is derived from an EMBL/GenBank/DDBJ whole genome shotgun (WGS) entry which is preliminary data.</text>
</comment>
<evidence type="ECO:0000256" key="2">
    <source>
        <dbReference type="ARBA" id="ARBA00022692"/>
    </source>
</evidence>
<dbReference type="Proteomes" id="UP000664132">
    <property type="component" value="Unassembled WGS sequence"/>
</dbReference>
<evidence type="ECO:0008006" key="8">
    <source>
        <dbReference type="Google" id="ProtNLM"/>
    </source>
</evidence>
<comment type="subcellular location">
    <subcellularLocation>
        <location evidence="1">Membrane</location>
        <topology evidence="1">Multi-pass membrane protein</topology>
    </subcellularLocation>
</comment>
<reference evidence="6" key="1">
    <citation type="submission" date="2021-02" db="EMBL/GenBank/DDBJ databases">
        <title>Genome sequence Cadophora malorum strain M34.</title>
        <authorList>
            <person name="Stefanovic E."/>
            <person name="Vu D."/>
            <person name="Scully C."/>
            <person name="Dijksterhuis J."/>
            <person name="Roader J."/>
            <person name="Houbraken J."/>
        </authorList>
    </citation>
    <scope>NUCLEOTIDE SEQUENCE</scope>
    <source>
        <strain evidence="6">M34</strain>
    </source>
</reference>
<dbReference type="PANTHER" id="PTHR31465">
    <property type="entry name" value="PROTEIN RTA1-RELATED"/>
    <property type="match status" value="1"/>
</dbReference>
<evidence type="ECO:0000256" key="4">
    <source>
        <dbReference type="ARBA" id="ARBA00023136"/>
    </source>
</evidence>
<dbReference type="Pfam" id="PF04479">
    <property type="entry name" value="RTA1"/>
    <property type="match status" value="1"/>
</dbReference>
<dbReference type="AlphaFoldDB" id="A0A8H7TLS4"/>